<dbReference type="GO" id="GO:0005634">
    <property type="term" value="C:nucleus"/>
    <property type="evidence" value="ECO:0007669"/>
    <property type="project" value="UniProtKB-SubCell"/>
</dbReference>
<dbReference type="NCBIfam" id="TIGR00229">
    <property type="entry name" value="sensory_box"/>
    <property type="match status" value="1"/>
</dbReference>
<dbReference type="AlphaFoldDB" id="A0A3N4IP32"/>
<evidence type="ECO:0000256" key="5">
    <source>
        <dbReference type="ARBA" id="ARBA00023242"/>
    </source>
</evidence>
<feature type="domain" description="PAS" evidence="7">
    <location>
        <begin position="197"/>
        <end position="243"/>
    </location>
</feature>
<name>A0A3N4IP32_ASCIM</name>
<dbReference type="Proteomes" id="UP000275078">
    <property type="component" value="Unassembled WGS sequence"/>
</dbReference>
<dbReference type="SUPFAM" id="SSF55785">
    <property type="entry name" value="PYP-like sensor domain (PAS domain)"/>
    <property type="match status" value="2"/>
</dbReference>
<dbReference type="InterPro" id="IPR013655">
    <property type="entry name" value="PAS_fold_3"/>
</dbReference>
<dbReference type="PANTHER" id="PTHR23043">
    <property type="entry name" value="HYPOXIA-INDUCIBLE FACTOR 1 ALPHA"/>
    <property type="match status" value="1"/>
</dbReference>
<dbReference type="SMART" id="SM00091">
    <property type="entry name" value="PAS"/>
    <property type="match status" value="2"/>
</dbReference>
<feature type="domain" description="PAS" evidence="7">
    <location>
        <begin position="38"/>
        <end position="87"/>
    </location>
</feature>
<reference evidence="8 9" key="1">
    <citation type="journal article" date="2018" name="Nat. Ecol. Evol.">
        <title>Pezizomycetes genomes reveal the molecular basis of ectomycorrhizal truffle lifestyle.</title>
        <authorList>
            <person name="Murat C."/>
            <person name="Payen T."/>
            <person name="Noel B."/>
            <person name="Kuo A."/>
            <person name="Morin E."/>
            <person name="Chen J."/>
            <person name="Kohler A."/>
            <person name="Krizsan K."/>
            <person name="Balestrini R."/>
            <person name="Da Silva C."/>
            <person name="Montanini B."/>
            <person name="Hainaut M."/>
            <person name="Levati E."/>
            <person name="Barry K.W."/>
            <person name="Belfiori B."/>
            <person name="Cichocki N."/>
            <person name="Clum A."/>
            <person name="Dockter R.B."/>
            <person name="Fauchery L."/>
            <person name="Guy J."/>
            <person name="Iotti M."/>
            <person name="Le Tacon F."/>
            <person name="Lindquist E.A."/>
            <person name="Lipzen A."/>
            <person name="Malagnac F."/>
            <person name="Mello A."/>
            <person name="Molinier V."/>
            <person name="Miyauchi S."/>
            <person name="Poulain J."/>
            <person name="Riccioni C."/>
            <person name="Rubini A."/>
            <person name="Sitrit Y."/>
            <person name="Splivallo R."/>
            <person name="Traeger S."/>
            <person name="Wang M."/>
            <person name="Zifcakova L."/>
            <person name="Wipf D."/>
            <person name="Zambonelli A."/>
            <person name="Paolocci F."/>
            <person name="Nowrousian M."/>
            <person name="Ottonello S."/>
            <person name="Baldrian P."/>
            <person name="Spatafora J.W."/>
            <person name="Henrissat B."/>
            <person name="Nagy L.G."/>
            <person name="Aury J.M."/>
            <person name="Wincker P."/>
            <person name="Grigoriev I.V."/>
            <person name="Bonfante P."/>
            <person name="Martin F.M."/>
        </authorList>
    </citation>
    <scope>NUCLEOTIDE SEQUENCE [LARGE SCALE GENOMIC DNA]</scope>
    <source>
        <strain evidence="8 9">RN42</strain>
    </source>
</reference>
<feature type="compositionally biased region" description="Acidic residues" evidence="6">
    <location>
        <begin position="316"/>
        <end position="350"/>
    </location>
</feature>
<evidence type="ECO:0000259" key="7">
    <source>
        <dbReference type="PROSITE" id="PS50112"/>
    </source>
</evidence>
<dbReference type="InterPro" id="IPR000014">
    <property type="entry name" value="PAS"/>
</dbReference>
<dbReference type="STRING" id="1160509.A0A3N4IP32"/>
<dbReference type="Pfam" id="PF13426">
    <property type="entry name" value="PAS_9"/>
    <property type="match status" value="1"/>
</dbReference>
<keyword evidence="9" id="KW-1185">Reference proteome</keyword>
<dbReference type="PANTHER" id="PTHR23043:SF17">
    <property type="entry name" value="PROTEIN SIMILAR"/>
    <property type="match status" value="1"/>
</dbReference>
<evidence type="ECO:0000313" key="9">
    <source>
        <dbReference type="Proteomes" id="UP000275078"/>
    </source>
</evidence>
<proteinExistence type="predicted"/>
<organism evidence="8 9">
    <name type="scientific">Ascobolus immersus RN42</name>
    <dbReference type="NCBI Taxonomy" id="1160509"/>
    <lineage>
        <taxon>Eukaryota</taxon>
        <taxon>Fungi</taxon>
        <taxon>Dikarya</taxon>
        <taxon>Ascomycota</taxon>
        <taxon>Pezizomycotina</taxon>
        <taxon>Pezizomycetes</taxon>
        <taxon>Pezizales</taxon>
        <taxon>Ascobolaceae</taxon>
        <taxon>Ascobolus</taxon>
    </lineage>
</organism>
<feature type="region of interest" description="Disordered" evidence="6">
    <location>
        <begin position="261"/>
        <end position="357"/>
    </location>
</feature>
<keyword evidence="4" id="KW-0804">Transcription</keyword>
<evidence type="ECO:0000256" key="6">
    <source>
        <dbReference type="SAM" id="MobiDB-lite"/>
    </source>
</evidence>
<comment type="subcellular location">
    <subcellularLocation>
        <location evidence="1">Nucleus</location>
    </subcellularLocation>
</comment>
<evidence type="ECO:0000256" key="2">
    <source>
        <dbReference type="ARBA" id="ARBA00023015"/>
    </source>
</evidence>
<protein>
    <recommendedName>
        <fullName evidence="7">PAS domain-containing protein</fullName>
    </recommendedName>
</protein>
<accession>A0A3N4IP32</accession>
<dbReference type="EMBL" id="ML119646">
    <property type="protein sequence ID" value="RPA87496.1"/>
    <property type="molecule type" value="Genomic_DNA"/>
</dbReference>
<sequence>MAAPVHHTAEELYASHEQHEEEKMENQTFISMHELHDDAKIVYISESVQDLLGYEPSEVIGKSPFDFFIGEQAAAARRQHGRGVKMDKAAVLTKWNLRAKNGEIIPCECVFTVVYSVVVAATSLLRKDTYDSRKKEAVEIANQFNPQPQAQPIPPRNQDPRTDMINLLSAKFISPPNGQNEPRAALFLNRFTRSLCILYSTEAVTDMLGISPEDLAGKSFLECIDEQDVMRATEVIERAKENDSITYLRFRWRDPRGPVVRRRLGSTQESRIGATHANGNHSRATANGGNGNSSSTRITNQNGAGTTSRGNHQEESDLEESTDEEDEEEEEEEVDPEEEHVEEEEDDDDDFHTRRRPPPMFQAITVECVISCTSDGLVAVLRRSRALEAEHAAYAPWALHPVVPSPSEPTLAGGDFMECIRQIAAFAWNCAAIQSDVRQYAKRNKDYDYAHEYSDGLQIRPSHSANGGSIAGPSNSSNETVDQETNGNVNGSTRSAEGGNKRKRA</sequence>
<dbReference type="GO" id="GO:0000981">
    <property type="term" value="F:DNA-binding transcription factor activity, RNA polymerase II-specific"/>
    <property type="evidence" value="ECO:0007669"/>
    <property type="project" value="TreeGrafter"/>
</dbReference>
<dbReference type="OrthoDB" id="411251at2759"/>
<dbReference type="PROSITE" id="PS50112">
    <property type="entry name" value="PAS"/>
    <property type="match status" value="2"/>
</dbReference>
<evidence type="ECO:0000256" key="1">
    <source>
        <dbReference type="ARBA" id="ARBA00004123"/>
    </source>
</evidence>
<feature type="region of interest" description="Disordered" evidence="6">
    <location>
        <begin position="458"/>
        <end position="505"/>
    </location>
</feature>
<dbReference type="CDD" id="cd00130">
    <property type="entry name" value="PAS"/>
    <property type="match status" value="2"/>
</dbReference>
<evidence type="ECO:0000256" key="4">
    <source>
        <dbReference type="ARBA" id="ARBA00023163"/>
    </source>
</evidence>
<dbReference type="Gene3D" id="3.30.450.20">
    <property type="entry name" value="PAS domain"/>
    <property type="match status" value="2"/>
</dbReference>
<keyword evidence="5" id="KW-0539">Nucleus</keyword>
<gene>
    <name evidence="8" type="ORF">BJ508DRAFT_320509</name>
</gene>
<evidence type="ECO:0000313" key="8">
    <source>
        <dbReference type="EMBL" id="RPA87496.1"/>
    </source>
</evidence>
<feature type="compositionally biased region" description="Polar residues" evidence="6">
    <location>
        <begin position="277"/>
        <end position="310"/>
    </location>
</feature>
<dbReference type="InterPro" id="IPR035965">
    <property type="entry name" value="PAS-like_dom_sf"/>
</dbReference>
<keyword evidence="3" id="KW-0238">DNA-binding</keyword>
<feature type="compositionally biased region" description="Polar residues" evidence="6">
    <location>
        <begin position="461"/>
        <end position="495"/>
    </location>
</feature>
<dbReference type="GO" id="GO:0000977">
    <property type="term" value="F:RNA polymerase II transcription regulatory region sequence-specific DNA binding"/>
    <property type="evidence" value="ECO:0007669"/>
    <property type="project" value="TreeGrafter"/>
</dbReference>
<evidence type="ECO:0000256" key="3">
    <source>
        <dbReference type="ARBA" id="ARBA00023125"/>
    </source>
</evidence>
<dbReference type="Pfam" id="PF08447">
    <property type="entry name" value="PAS_3"/>
    <property type="match status" value="1"/>
</dbReference>
<keyword evidence="2" id="KW-0805">Transcription regulation</keyword>